<reference evidence="1 2" key="1">
    <citation type="submission" date="2015-10" db="EMBL/GenBank/DDBJ databases">
        <title>Full genome of DAOMC 229536 Phialocephala scopiformis, a fungal endophyte of spruce producing the potent anti-insectan compound rugulosin.</title>
        <authorList>
            <consortium name="DOE Joint Genome Institute"/>
            <person name="Walker A.K."/>
            <person name="Frasz S.L."/>
            <person name="Seifert K.A."/>
            <person name="Miller J.D."/>
            <person name="Mondo S.J."/>
            <person name="Labutti K."/>
            <person name="Lipzen A."/>
            <person name="Dockter R."/>
            <person name="Kennedy M."/>
            <person name="Grigoriev I.V."/>
            <person name="Spatafora J.W."/>
        </authorList>
    </citation>
    <scope>NUCLEOTIDE SEQUENCE [LARGE SCALE GENOMIC DNA]</scope>
    <source>
        <strain evidence="1 2">CBS 120377</strain>
    </source>
</reference>
<accession>A0A194X9H2</accession>
<organism evidence="1 2">
    <name type="scientific">Mollisia scopiformis</name>
    <name type="common">Conifer needle endophyte fungus</name>
    <name type="synonym">Phialocephala scopiformis</name>
    <dbReference type="NCBI Taxonomy" id="149040"/>
    <lineage>
        <taxon>Eukaryota</taxon>
        <taxon>Fungi</taxon>
        <taxon>Dikarya</taxon>
        <taxon>Ascomycota</taxon>
        <taxon>Pezizomycotina</taxon>
        <taxon>Leotiomycetes</taxon>
        <taxon>Helotiales</taxon>
        <taxon>Mollisiaceae</taxon>
        <taxon>Mollisia</taxon>
    </lineage>
</organism>
<dbReference type="Proteomes" id="UP000070700">
    <property type="component" value="Unassembled WGS sequence"/>
</dbReference>
<protein>
    <submittedName>
        <fullName evidence="1">Uncharacterized protein</fullName>
    </submittedName>
</protein>
<gene>
    <name evidence="1" type="ORF">LY89DRAFT_669233</name>
</gene>
<sequence>MSQDKMPVMHINTLRGGEAQVVQHVDAEEQDIKYQRYYTLMKAIVAADEEWEDDYISRHQLRKIVWEIYPGDKEFEKWLLLRVTHFPRHYPNWRTQFVESTIRMHFSRNAFEHETRSFQAANSMNSLGPAPQNYMVATLSNETVRGSAFPGQSIDSTSGIQKCLSFTYPGQSTAPTSST</sequence>
<dbReference type="EMBL" id="KQ947415">
    <property type="protein sequence ID" value="KUJ16774.1"/>
    <property type="molecule type" value="Genomic_DNA"/>
</dbReference>
<keyword evidence="2" id="KW-1185">Reference proteome</keyword>
<dbReference type="InParanoid" id="A0A194X9H2"/>
<dbReference type="RefSeq" id="XP_018071129.1">
    <property type="nucleotide sequence ID" value="XM_018213079.1"/>
</dbReference>
<dbReference type="GeneID" id="28822805"/>
<dbReference type="KEGG" id="psco:LY89DRAFT_669233"/>
<dbReference type="AlphaFoldDB" id="A0A194X9H2"/>
<proteinExistence type="predicted"/>
<evidence type="ECO:0000313" key="1">
    <source>
        <dbReference type="EMBL" id="KUJ16774.1"/>
    </source>
</evidence>
<evidence type="ECO:0000313" key="2">
    <source>
        <dbReference type="Proteomes" id="UP000070700"/>
    </source>
</evidence>
<name>A0A194X9H2_MOLSC</name>